<sequence>MAAPMKRAAWLSAEGVLAEIFADDDSESDQFSENSDSDDPEYVRKDGNGHESETDGNISDDLSNHVDVDVNVHHGQGDGQPVGVGAASVVNNAMLAAPGGPVAMSAAPAVHRPGPADPGNAPQLAPACGRRNQDRRNQNHVGYWTNIDRLPHVHQFTGIPGINMQPNDPGCCLHWLKMFLTDDLVNIIVLETNRYAQQYFQEHPNLKQYSCCCRWKDLTTENFWPFMALLFNTGIVKKPEIQMYWSTDQKVATPFYSETMARDKFLLILKFLLYKIRPVYDYIINRFKAVYTPEEKLSLDEGMLKWDYLCEILGL</sequence>
<reference evidence="3" key="1">
    <citation type="submission" date="2021-01" db="EMBL/GenBank/DDBJ databases">
        <authorList>
            <person name="Li R."/>
            <person name="Bekaert M."/>
        </authorList>
    </citation>
    <scope>NUCLEOTIDE SEQUENCE</scope>
    <source>
        <strain evidence="3">Farmed</strain>
    </source>
</reference>
<evidence type="ECO:0000256" key="1">
    <source>
        <dbReference type="SAM" id="MobiDB-lite"/>
    </source>
</evidence>
<feature type="compositionally biased region" description="Basic and acidic residues" evidence="1">
    <location>
        <begin position="41"/>
        <end position="53"/>
    </location>
</feature>
<protein>
    <recommendedName>
        <fullName evidence="2">PiggyBac transposable element-derived protein domain-containing protein</fullName>
    </recommendedName>
</protein>
<gene>
    <name evidence="3" type="ORF">SPHA_78999</name>
</gene>
<dbReference type="OrthoDB" id="6161525at2759"/>
<name>A0A812EMX1_ACAPH</name>
<dbReference type="AlphaFoldDB" id="A0A812EMX1"/>
<feature type="domain" description="PiggyBac transposable element-derived protein" evidence="2">
    <location>
        <begin position="175"/>
        <end position="307"/>
    </location>
</feature>
<feature type="region of interest" description="Disordered" evidence="1">
    <location>
        <begin position="21"/>
        <end position="63"/>
    </location>
</feature>
<evidence type="ECO:0000259" key="2">
    <source>
        <dbReference type="Pfam" id="PF13843"/>
    </source>
</evidence>
<proteinExistence type="predicted"/>
<accession>A0A812EMX1</accession>
<comment type="caution">
    <text evidence="3">The sequence shown here is derived from an EMBL/GenBank/DDBJ whole genome shotgun (WGS) entry which is preliminary data.</text>
</comment>
<dbReference type="InterPro" id="IPR029526">
    <property type="entry name" value="PGBD"/>
</dbReference>
<evidence type="ECO:0000313" key="4">
    <source>
        <dbReference type="Proteomes" id="UP000597762"/>
    </source>
</evidence>
<dbReference type="Pfam" id="PF13843">
    <property type="entry name" value="DDE_Tnp_1_7"/>
    <property type="match status" value="1"/>
</dbReference>
<dbReference type="EMBL" id="CAHIKZ030005555">
    <property type="protein sequence ID" value="CAE1329476.1"/>
    <property type="molecule type" value="Genomic_DNA"/>
</dbReference>
<dbReference type="PANTHER" id="PTHR46599">
    <property type="entry name" value="PIGGYBAC TRANSPOSABLE ELEMENT-DERIVED PROTEIN 4"/>
    <property type="match status" value="1"/>
</dbReference>
<dbReference type="Proteomes" id="UP000597762">
    <property type="component" value="Unassembled WGS sequence"/>
</dbReference>
<dbReference type="PANTHER" id="PTHR46599:SF3">
    <property type="entry name" value="PIGGYBAC TRANSPOSABLE ELEMENT-DERIVED PROTEIN 4"/>
    <property type="match status" value="1"/>
</dbReference>
<feature type="compositionally biased region" description="Acidic residues" evidence="1">
    <location>
        <begin position="21"/>
        <end position="40"/>
    </location>
</feature>
<organism evidence="3 4">
    <name type="scientific">Acanthosepion pharaonis</name>
    <name type="common">Pharaoh cuttlefish</name>
    <name type="synonym">Sepia pharaonis</name>
    <dbReference type="NCBI Taxonomy" id="158019"/>
    <lineage>
        <taxon>Eukaryota</taxon>
        <taxon>Metazoa</taxon>
        <taxon>Spiralia</taxon>
        <taxon>Lophotrochozoa</taxon>
        <taxon>Mollusca</taxon>
        <taxon>Cephalopoda</taxon>
        <taxon>Coleoidea</taxon>
        <taxon>Decapodiformes</taxon>
        <taxon>Sepiida</taxon>
        <taxon>Sepiina</taxon>
        <taxon>Sepiidae</taxon>
        <taxon>Acanthosepion</taxon>
    </lineage>
</organism>
<keyword evidence="4" id="KW-1185">Reference proteome</keyword>
<evidence type="ECO:0000313" key="3">
    <source>
        <dbReference type="EMBL" id="CAE1329476.1"/>
    </source>
</evidence>